<comment type="caution">
    <text evidence="4">The sequence shown here is derived from an EMBL/GenBank/DDBJ whole genome shotgun (WGS) entry which is preliminary data.</text>
</comment>
<accession>A0A7C5DAI3</accession>
<dbReference type="PANTHER" id="PTHR11699">
    <property type="entry name" value="ALDEHYDE DEHYDROGENASE-RELATED"/>
    <property type="match status" value="1"/>
</dbReference>
<dbReference type="InterPro" id="IPR013357">
    <property type="entry name" value="Acetaldehyde_DH_acetylating"/>
</dbReference>
<dbReference type="CDD" id="cd07122">
    <property type="entry name" value="ALDH_F20_ACDH"/>
    <property type="match status" value="1"/>
</dbReference>
<evidence type="ECO:0000313" key="4">
    <source>
        <dbReference type="EMBL" id="HHE04541.1"/>
    </source>
</evidence>
<dbReference type="AlphaFoldDB" id="A0A7C5DAI3"/>
<evidence type="ECO:0000259" key="3">
    <source>
        <dbReference type="Pfam" id="PF00171"/>
    </source>
</evidence>
<organism evidence="4">
    <name type="scientific">candidate division WOR-3 bacterium</name>
    <dbReference type="NCBI Taxonomy" id="2052148"/>
    <lineage>
        <taxon>Bacteria</taxon>
        <taxon>Bacteria division WOR-3</taxon>
    </lineage>
</organism>
<dbReference type="InterPro" id="IPR015590">
    <property type="entry name" value="Aldehyde_DH_dom"/>
</dbReference>
<dbReference type="EC" id="1.2.1.10" evidence="4"/>
<dbReference type="SUPFAM" id="SSF53720">
    <property type="entry name" value="ALDH-like"/>
    <property type="match status" value="1"/>
</dbReference>
<name>A0A7C5DAI3_UNCW3</name>
<proteinExistence type="predicted"/>
<dbReference type="Gene3D" id="3.40.309.10">
    <property type="entry name" value="Aldehyde Dehydrogenase, Chain A, domain 2"/>
    <property type="match status" value="1"/>
</dbReference>
<dbReference type="InterPro" id="IPR016162">
    <property type="entry name" value="Ald_DH_N"/>
</dbReference>
<dbReference type="Gene3D" id="3.40.605.10">
    <property type="entry name" value="Aldehyde Dehydrogenase, Chain A, domain 1"/>
    <property type="match status" value="1"/>
</dbReference>
<gene>
    <name evidence="4" type="ORF">ENL19_00600</name>
</gene>
<keyword evidence="1 4" id="KW-0560">Oxidoreductase</keyword>
<sequence length="503" mass="54867">MELDRDLLSIQEARDLVKKSNTAQKILEEFSQEKIDLIVKSMADAAVENSEKLAKLAVEETNIGVYEHKVQKNLFASKNVYEFIKDLKTVGFIKEYPEKKVYEIAEPMGVIVGIIPTTNPTSTIFHNALIAVKARNTIIFSPHPNAVKCSKSAADILNDAAKKAGAPDDTILCMETVTMEGTNTLMKHPDVNLVLATGGTALVKAAYSSGTPAIGVGPGNVPAYIEKSADIKNAVENIIISKTFDNGVVCSSEQNVVVDREISNKVKETFKELGGYFLSDEEQKNIEKILFSAKGIPSIDVVGRSATFIAKKAGIDVPPNTIVLIAELKGVGPDFPLSKEKLSPVLAYYEVEDWLEGCELCIKILKFEGLGHTLVIHSNNENVIKSFALKKPAFRILVNTGGSQGAIGLTTGLDPSMTLGCGAMGGGITSDNVTPYHLMNIKRLAYPISELTLEKAKHKKEEEKPIKKTATEEKAPPQEEENHLTNEEIEGIVKEFLKWRTGR</sequence>
<dbReference type="Pfam" id="PF00171">
    <property type="entry name" value="Aldedh"/>
    <property type="match status" value="1"/>
</dbReference>
<reference evidence="4" key="1">
    <citation type="journal article" date="2020" name="mSystems">
        <title>Genome- and Community-Level Interaction Insights into Carbon Utilization and Element Cycling Functions of Hydrothermarchaeota in Hydrothermal Sediment.</title>
        <authorList>
            <person name="Zhou Z."/>
            <person name="Liu Y."/>
            <person name="Xu W."/>
            <person name="Pan J."/>
            <person name="Luo Z.H."/>
            <person name="Li M."/>
        </authorList>
    </citation>
    <scope>NUCLEOTIDE SEQUENCE [LARGE SCALE GENOMIC DNA]</scope>
    <source>
        <strain evidence="4">HyVt-74</strain>
    </source>
</reference>
<dbReference type="InterPro" id="IPR016163">
    <property type="entry name" value="Ald_DH_C"/>
</dbReference>
<dbReference type="Proteomes" id="UP000886110">
    <property type="component" value="Unassembled WGS sequence"/>
</dbReference>
<dbReference type="GO" id="GO:0008774">
    <property type="term" value="F:acetaldehyde dehydrogenase (acetylating) activity"/>
    <property type="evidence" value="ECO:0007669"/>
    <property type="project" value="UniProtKB-EC"/>
</dbReference>
<dbReference type="InterPro" id="IPR016161">
    <property type="entry name" value="Ald_DH/histidinol_DH"/>
</dbReference>
<evidence type="ECO:0000256" key="2">
    <source>
        <dbReference type="SAM" id="MobiDB-lite"/>
    </source>
</evidence>
<evidence type="ECO:0000256" key="1">
    <source>
        <dbReference type="ARBA" id="ARBA00023002"/>
    </source>
</evidence>
<feature type="domain" description="Aldehyde dehydrogenase" evidence="3">
    <location>
        <begin position="12"/>
        <end position="272"/>
    </location>
</feature>
<dbReference type="EMBL" id="DRTB01000042">
    <property type="protein sequence ID" value="HHE04541.1"/>
    <property type="molecule type" value="Genomic_DNA"/>
</dbReference>
<protein>
    <submittedName>
        <fullName evidence="4">Acetaldehyde dehydrogenase (Acetylating)</fullName>
        <ecNumber evidence="4">1.2.1.10</ecNumber>
    </submittedName>
</protein>
<dbReference type="NCBIfam" id="TIGR02518">
    <property type="entry name" value="EutH_ACDH"/>
    <property type="match status" value="1"/>
</dbReference>
<feature type="region of interest" description="Disordered" evidence="2">
    <location>
        <begin position="457"/>
        <end position="488"/>
    </location>
</feature>